<reference evidence="1" key="1">
    <citation type="submission" date="2021-04" db="EMBL/GenBank/DDBJ databases">
        <title>Genome sequence of Woronichinia naegeliana from Washington state freshwater lake bloom.</title>
        <authorList>
            <person name="Dreher T.W."/>
        </authorList>
    </citation>
    <scope>NUCLEOTIDE SEQUENCE</scope>
    <source>
        <strain evidence="1">WA131</strain>
    </source>
</reference>
<organism evidence="1">
    <name type="scientific">Woronichinia naegeliana WA131</name>
    <dbReference type="NCBI Taxonomy" id="2824559"/>
    <lineage>
        <taxon>Bacteria</taxon>
        <taxon>Bacillati</taxon>
        <taxon>Cyanobacteriota</taxon>
        <taxon>Cyanophyceae</taxon>
        <taxon>Synechococcales</taxon>
        <taxon>Coelosphaeriaceae</taxon>
        <taxon>Woronichinia</taxon>
    </lineage>
</organism>
<dbReference type="AlphaFoldDB" id="A0A977KS66"/>
<accession>A0A977KS66</accession>
<evidence type="ECO:0000313" key="1">
    <source>
        <dbReference type="EMBL" id="UXE58699.1"/>
    </source>
</evidence>
<sequence length="117" mass="13617">MLSSSKSKAIAVRPQPPVPPSILAEERFKQERLHDVQLLLKDLFIREEATIKLILESLYDIGAINIINKKFPFPPLNRFLKSIVGIPRPIAKRLLLRWFQQKCPGLLANWLYRKVKF</sequence>
<dbReference type="EMBL" id="CP073041">
    <property type="protein sequence ID" value="UXE58699.1"/>
    <property type="molecule type" value="Genomic_DNA"/>
</dbReference>
<name>A0A977KS66_9CYAN</name>
<dbReference type="Proteomes" id="UP001065613">
    <property type="component" value="Chromosome"/>
</dbReference>
<dbReference type="KEGG" id="wna:KA717_21990"/>
<gene>
    <name evidence="1" type="ORF">KA717_21990</name>
</gene>
<protein>
    <submittedName>
        <fullName evidence="1">Uncharacterized protein</fullName>
    </submittedName>
</protein>
<proteinExistence type="predicted"/>